<proteinExistence type="predicted"/>
<feature type="region of interest" description="Disordered" evidence="1">
    <location>
        <begin position="40"/>
        <end position="65"/>
    </location>
</feature>
<organism evidence="2 3">
    <name type="scientific">Helicoverpa armigera</name>
    <name type="common">Cotton bollworm</name>
    <name type="synonym">Heliothis armigera</name>
    <dbReference type="NCBI Taxonomy" id="29058"/>
    <lineage>
        <taxon>Eukaryota</taxon>
        <taxon>Metazoa</taxon>
        <taxon>Ecdysozoa</taxon>
        <taxon>Arthropoda</taxon>
        <taxon>Hexapoda</taxon>
        <taxon>Insecta</taxon>
        <taxon>Pterygota</taxon>
        <taxon>Neoptera</taxon>
        <taxon>Endopterygota</taxon>
        <taxon>Lepidoptera</taxon>
        <taxon>Glossata</taxon>
        <taxon>Ditrysia</taxon>
        <taxon>Noctuoidea</taxon>
        <taxon>Noctuidae</taxon>
        <taxon>Heliothinae</taxon>
        <taxon>Helicoverpa</taxon>
    </lineage>
</organism>
<evidence type="ECO:0000313" key="2">
    <source>
        <dbReference type="EMBL" id="PZC72678.1"/>
    </source>
</evidence>
<evidence type="ECO:0000313" key="3">
    <source>
        <dbReference type="Proteomes" id="UP000249218"/>
    </source>
</evidence>
<gene>
    <name evidence="2" type="primary">HaOG210744</name>
    <name evidence="2" type="ORF">B5X24_HaOG210744</name>
</gene>
<dbReference type="Proteomes" id="UP000249218">
    <property type="component" value="Unassembled WGS sequence"/>
</dbReference>
<reference evidence="2 3" key="1">
    <citation type="journal article" date="2017" name="BMC Biol.">
        <title>Genomic innovations, transcriptional plasticity and gene loss underlying the evolution and divergence of two highly polyphagous and invasive Helicoverpa pest species.</title>
        <authorList>
            <person name="Pearce S.L."/>
            <person name="Clarke D.F."/>
            <person name="East P.D."/>
            <person name="Elfekih S."/>
            <person name="Gordon K.H."/>
            <person name="Jermiin L.S."/>
            <person name="McGaughran A."/>
            <person name="Oakeshott J.G."/>
            <person name="Papanikolaou A."/>
            <person name="Perera O.P."/>
            <person name="Rane R.V."/>
            <person name="Richards S."/>
            <person name="Tay W.T."/>
            <person name="Walsh T.K."/>
            <person name="Anderson A."/>
            <person name="Anderson C.J."/>
            <person name="Asgari S."/>
            <person name="Board P.G."/>
            <person name="Bretschneider A."/>
            <person name="Campbell P.M."/>
            <person name="Chertemps T."/>
            <person name="Christeller J.T."/>
            <person name="Coppin C.W."/>
            <person name="Downes S.J."/>
            <person name="Duan G."/>
            <person name="Farnsworth C.A."/>
            <person name="Good R.T."/>
            <person name="Han L.B."/>
            <person name="Han Y.C."/>
            <person name="Hatje K."/>
            <person name="Horne I."/>
            <person name="Huang Y.P."/>
            <person name="Hughes D.S."/>
            <person name="Jacquin-Joly E."/>
            <person name="James W."/>
            <person name="Jhangiani S."/>
            <person name="Kollmar M."/>
            <person name="Kuwar S.S."/>
            <person name="Li S."/>
            <person name="Liu N.Y."/>
            <person name="Maibeche M.T."/>
            <person name="Miller J.R."/>
            <person name="Montagne N."/>
            <person name="Perry T."/>
            <person name="Qu J."/>
            <person name="Song S.V."/>
            <person name="Sutton G.G."/>
            <person name="Vogel H."/>
            <person name="Walenz B.P."/>
            <person name="Xu W."/>
            <person name="Zhang H.J."/>
            <person name="Zou Z."/>
            <person name="Batterham P."/>
            <person name="Edwards O.R."/>
            <person name="Feyereisen R."/>
            <person name="Gibbs R.A."/>
            <person name="Heckel D.G."/>
            <person name="McGrath A."/>
            <person name="Robin C."/>
            <person name="Scherer S.E."/>
            <person name="Worley K.C."/>
            <person name="Wu Y.D."/>
        </authorList>
    </citation>
    <scope>NUCLEOTIDE SEQUENCE [LARGE SCALE GENOMIC DNA]</scope>
    <source>
        <strain evidence="2">Harm_GR_Male_#8</strain>
        <tissue evidence="2">Whole organism</tissue>
    </source>
</reference>
<name>A0A2W1BCH9_HELAM</name>
<keyword evidence="3" id="KW-1185">Reference proteome</keyword>
<accession>A0A2W1BCH9</accession>
<dbReference type="EMBL" id="KZ150163">
    <property type="protein sequence ID" value="PZC72678.1"/>
    <property type="molecule type" value="Genomic_DNA"/>
</dbReference>
<evidence type="ECO:0000256" key="1">
    <source>
        <dbReference type="SAM" id="MobiDB-lite"/>
    </source>
</evidence>
<dbReference type="AlphaFoldDB" id="A0A2W1BCH9"/>
<sequence>MRHTPSHLLKPGRFNVTKFLEGILKDAKLLEQKNQVTEKVEINEAAEPPGQENVMRREDDREELLYDIEDGGLQNPLFK</sequence>
<protein>
    <submittedName>
        <fullName evidence="2">Uncharacterized protein</fullName>
    </submittedName>
</protein>